<feature type="compositionally biased region" description="Basic and acidic residues" evidence="1">
    <location>
        <begin position="27"/>
        <end position="36"/>
    </location>
</feature>
<evidence type="ECO:0000256" key="1">
    <source>
        <dbReference type="SAM" id="MobiDB-lite"/>
    </source>
</evidence>
<protein>
    <submittedName>
        <fullName evidence="2">Uncharacterized protein</fullName>
    </submittedName>
</protein>
<proteinExistence type="predicted"/>
<gene>
    <name evidence="2" type="ORF">S12H4_08790</name>
</gene>
<sequence length="113" mass="12577">GGKMAGDIDLDKHRVLKLPLPTDDQEAASKKYHDDNLPPGGYTEGCRVDRGSPQSIPDATSTYLIFDTEDYDTDGMHDLVVNPERVTIKKSQYWWCGVCPPQPPKRSKANRGC</sequence>
<feature type="region of interest" description="Disordered" evidence="1">
    <location>
        <begin position="19"/>
        <end position="59"/>
    </location>
</feature>
<feature type="non-terminal residue" evidence="2">
    <location>
        <position position="1"/>
    </location>
</feature>
<dbReference type="EMBL" id="BARW01003448">
    <property type="protein sequence ID" value="GAI67108.1"/>
    <property type="molecule type" value="Genomic_DNA"/>
</dbReference>
<dbReference type="AlphaFoldDB" id="X1QFY2"/>
<organism evidence="2">
    <name type="scientific">marine sediment metagenome</name>
    <dbReference type="NCBI Taxonomy" id="412755"/>
    <lineage>
        <taxon>unclassified sequences</taxon>
        <taxon>metagenomes</taxon>
        <taxon>ecological metagenomes</taxon>
    </lineage>
</organism>
<name>X1QFY2_9ZZZZ</name>
<evidence type="ECO:0000313" key="2">
    <source>
        <dbReference type="EMBL" id="GAI67108.1"/>
    </source>
</evidence>
<comment type="caution">
    <text evidence="2">The sequence shown here is derived from an EMBL/GenBank/DDBJ whole genome shotgun (WGS) entry which is preliminary data.</text>
</comment>
<accession>X1QFY2</accession>
<reference evidence="2" key="1">
    <citation type="journal article" date="2014" name="Front. Microbiol.">
        <title>High frequency of phylogenetically diverse reductive dehalogenase-homologous genes in deep subseafloor sedimentary metagenomes.</title>
        <authorList>
            <person name="Kawai M."/>
            <person name="Futagami T."/>
            <person name="Toyoda A."/>
            <person name="Takaki Y."/>
            <person name="Nishi S."/>
            <person name="Hori S."/>
            <person name="Arai W."/>
            <person name="Tsubouchi T."/>
            <person name="Morono Y."/>
            <person name="Uchiyama I."/>
            <person name="Ito T."/>
            <person name="Fujiyama A."/>
            <person name="Inagaki F."/>
            <person name="Takami H."/>
        </authorList>
    </citation>
    <scope>NUCLEOTIDE SEQUENCE</scope>
    <source>
        <strain evidence="2">Expedition CK06-06</strain>
    </source>
</reference>